<dbReference type="InterPro" id="IPR015919">
    <property type="entry name" value="Cadherin-like_sf"/>
</dbReference>
<sequence>TATFTPTASITDTTNLITLSNTGVADLAGNTGSGITDSNNYAIDTARPTVGIVVADAALSVGETTLVTFTFSEAVTGFDNTDLAIANGTLGALGSVDGGITWTATFTPTANVTDTTNLITLANTGVADLAGNTGAGTTDSNNYAIDTARPTVGIVVADAALSVGETTLVTFTFSEAVTGFDNTDLTIANGTLGAVSSSDGGITWTATFTPTANVTDTTNLITLANTGIADLAGNTGSGTTDSNNYAIDTARPTVGIVVADAALSAGETTLVTFTFSEAVTGFDNTDLAISNGSLAAVSSLDGGITWTATFTPTANVTDTSNLITLTNTGIADLAGNTGSGTTDSNNYAIDTARPTVGIVVADAALSVGETTLVTFTFSEAVTGFDNTDLTIANGTLGAVGSVDGGITWTATFTPTANVTDTTNLITLANTGIADLAGNTGAGTTDSNNYAIDTARPTVGIVVADAALSVGETTLVTFTFSEAVTGFDNTDLAIANGTLGAVGTTDGGITWTATFTPTANVTDTTNLITLANTGIADLAGNTGSGTTDSNNYAIDTARPTVGIVVADAALSAGETTLVTFTFSEAVTGFDNTDLAISNGSLAAVSSLDGGITWTATFTPTANVTDTSNLITLTNTGIADLAGNTGSGTTDSNNYAIDTARPTVGIVVADAALSVGETTLVTFTFSEAVTGFDNTDLTIANGTLGAVGSVDGGITWTATFTPTANVTDTTNLITLANTGIADLAGNTGAGTTDSNNYAIDTARPTVGIVVADAALSVGETTLVTFTFSEAVTGFDNTDLAIANGTLGAVGTTDGGITWTATFTPTANVTDTSNLITLANTGIADLAGNTGSGTTDSNNYAIDTARPTATISIADDALAAGEDSLVTVTFSEAVTGFTNADLSVANGTLATLASVDGGITWTATFTPAADTEASGNLIVLANTGLTDLAGNSGSGTTDSNGYAIDTLRPTATIVISDSVLSTGETALVTITFSEAVSGLTNADLSVANGTLGAVGSIDGGVTWTATFTPGAQIADASNVITLGNSGPQDAAGNNTGGSTDSNNYAVETSAPTAAIVVADSSLTAGETSLVTITFSEPVTGFTNADLSVANGTLGALSSLDGGITWTAMLTPASNLRDASNVITLDNSGLTDLLGNAGSGLTDSNNYAIATVRPGASVVVADSTLLADETSLVSITFSEAVSGFDNADLNVANGTLGAVSSQDGGITWTAILTPDAGIADGSNQITLNTAGVVNADGNAGLSTVGSNNYTVDTARPGATIVLADTSLSAGETTTVTITFTEPVTGFGNADLTVANGTLGPVSSTDGGLTWSATFTPAANTIAAANAITLDLGGVQDAAGNSGVGSASAGYAIDTQTPGIAISSSLGALRAGQSSTITFTLTEAVNGFDAGDVLVSGGTLSNFSGGGTSFTATFTPSANNVSGASIRVNAGAFADAAGNANAASNSLQLAVDTRLPTLTITSSDNLLMVGETALLTFTLSEASTDFTIADISVSAGTLSEFSGSGTTYTARLTPPPSAPGGSSVTVGSGRFTDAAGNPNTAAFGVFVAVDTIPAIAPSAPTLSLASDTGSSNTDRITSVNTPVVNGTASAGTTITLFDTDGVTVLGSTVATGGAWSITSAALADGTHSLTVVATKNGANPSASSAPMLITVDGAPPSATVSVADDALAAGETSLVTITFSEPVTGFTNADLTVANGSLGALSSLDGGTTWSATFTPTANTTDASNLVTLANAGVQDVAGNAGAGSTVSNNYAIDTARPTASIVVADSALSVGETSLVTITFSEAVSGLTNADLTVANGTLGAVGSLDGGVTWTATFTPTANVADASNLVTLANGGVQDAAGNAGTGITNSNNYAVDTAPAATPGTPQLSAASDSGRSNSDRVTNDSTPTVTGSAADGSTITLFDSDGVTVLGSAVATGGVWSITSTALADGSHNLTVVATKNGLNPSARSSALQVTIDSVAPAAPGTPATADGPVTHNRTPVFFGSGAEADSVITIRSGTTALGTALANAAGNWSADPITLAGGLYAITTSATDVAGNTSAASAPLALRIAAPPPQAQSDGPKPNNPNPELDEFKVPENVAPIGLAVMDGTTHSPLAATIAKTLSNGAFVLPGYGNVSVLASIGGTSAGPAFELELPVPLAGINANFTIPASLFGSLELVSLRATLPGGEPLPIWLTFDPVNRTFSGEVPPGALSTLTIEVIGTDAKGKEHRATITLSGAKIEPVVSKAPPALLQGIDLLVALGLKGGERGAITPRPAPAGPGADGSDAAPARSHRLSDHLAQHAQRFAHNSDATLRHLEQVERAHKPGPQA</sequence>
<comment type="caution">
    <text evidence="4">The sequence shown here is derived from an EMBL/GenBank/DDBJ whole genome shotgun (WGS) entry which is preliminary data.</text>
</comment>
<dbReference type="SUPFAM" id="SSF49313">
    <property type="entry name" value="Cadherin-like"/>
    <property type="match status" value="1"/>
</dbReference>
<dbReference type="InterPro" id="IPR044048">
    <property type="entry name" value="Big_12"/>
</dbReference>
<evidence type="ECO:0000259" key="3">
    <source>
        <dbReference type="SMART" id="SM00736"/>
    </source>
</evidence>
<dbReference type="InterPro" id="IPR006644">
    <property type="entry name" value="Cadg"/>
</dbReference>
<dbReference type="PANTHER" id="PTHR34677:SF3">
    <property type="entry name" value="BACTERIAL IG-LIKE DOMAIN-CONTAINING PROTEIN"/>
    <property type="match status" value="1"/>
</dbReference>
<organism evidence="4 5">
    <name type="scientific">Massilia glaciei</name>
    <dbReference type="NCBI Taxonomy" id="1524097"/>
    <lineage>
        <taxon>Bacteria</taxon>
        <taxon>Pseudomonadati</taxon>
        <taxon>Pseudomonadota</taxon>
        <taxon>Betaproteobacteria</taxon>
        <taxon>Burkholderiales</taxon>
        <taxon>Oxalobacteraceae</taxon>
        <taxon>Telluria group</taxon>
        <taxon>Massilia</taxon>
    </lineage>
</organism>
<feature type="compositionally biased region" description="Low complexity" evidence="2">
    <location>
        <begin position="2276"/>
        <end position="2287"/>
    </location>
</feature>
<dbReference type="GO" id="GO:0005509">
    <property type="term" value="F:calcium ion binding"/>
    <property type="evidence" value="ECO:0007669"/>
    <property type="project" value="InterPro"/>
</dbReference>
<feature type="region of interest" description="Disordered" evidence="2">
    <location>
        <begin position="1872"/>
        <end position="1913"/>
    </location>
</feature>
<proteinExistence type="predicted"/>
<feature type="domain" description="Dystroglycan-type cadherin-like" evidence="3">
    <location>
        <begin position="2153"/>
        <end position="2248"/>
    </location>
</feature>
<reference evidence="4 5" key="1">
    <citation type="submission" date="2018-04" db="EMBL/GenBank/DDBJ databases">
        <title>Massilia violaceinigra sp. nov., a novel purple-pigmented bacterium isolated from Tianshan glacier, Xinjiang, China.</title>
        <authorList>
            <person name="Wang H."/>
        </authorList>
    </citation>
    <scope>NUCLEOTIDE SEQUENCE [LARGE SCALE GENOMIC DNA]</scope>
    <source>
        <strain evidence="4 5">B448-2</strain>
    </source>
</reference>
<accession>A0A2U2HAY1</accession>
<dbReference type="Pfam" id="PF19078">
    <property type="entry name" value="Big_12"/>
    <property type="match status" value="18"/>
</dbReference>
<feature type="region of interest" description="Disordered" evidence="2">
    <location>
        <begin position="2067"/>
        <end position="2087"/>
    </location>
</feature>
<dbReference type="RefSeq" id="WP_106760345.1">
    <property type="nucleotide sequence ID" value="NZ_PXWF02000334.1"/>
</dbReference>
<dbReference type="InterPro" id="IPR014755">
    <property type="entry name" value="Cu-Rt/internalin_Ig-like"/>
</dbReference>
<dbReference type="EMBL" id="PXWF02000334">
    <property type="protein sequence ID" value="PWF39857.1"/>
    <property type="molecule type" value="Genomic_DNA"/>
</dbReference>
<evidence type="ECO:0000256" key="2">
    <source>
        <dbReference type="SAM" id="MobiDB-lite"/>
    </source>
</evidence>
<dbReference type="InterPro" id="IPR044016">
    <property type="entry name" value="Big_13"/>
</dbReference>
<evidence type="ECO:0000256" key="1">
    <source>
        <dbReference type="ARBA" id="ARBA00022729"/>
    </source>
</evidence>
<keyword evidence="1" id="KW-0732">Signal</keyword>
<evidence type="ECO:0000313" key="4">
    <source>
        <dbReference type="EMBL" id="PWF39857.1"/>
    </source>
</evidence>
<feature type="compositionally biased region" description="Basic and acidic residues" evidence="2">
    <location>
        <begin position="2310"/>
        <end position="2321"/>
    </location>
</feature>
<dbReference type="InterPro" id="IPR013783">
    <property type="entry name" value="Ig-like_fold"/>
</dbReference>
<protein>
    <recommendedName>
        <fullName evidence="3">Dystroglycan-type cadherin-like domain-containing protein</fullName>
    </recommendedName>
</protein>
<gene>
    <name evidence="4" type="ORF">C7C56_026550</name>
</gene>
<name>A0A2U2HAY1_9BURK</name>
<feature type="compositionally biased region" description="Polar residues" evidence="2">
    <location>
        <begin position="1879"/>
        <end position="1892"/>
    </location>
</feature>
<dbReference type="Proteomes" id="UP000241421">
    <property type="component" value="Unassembled WGS sequence"/>
</dbReference>
<evidence type="ECO:0000313" key="5">
    <source>
        <dbReference type="Proteomes" id="UP000241421"/>
    </source>
</evidence>
<dbReference type="GO" id="GO:0016020">
    <property type="term" value="C:membrane"/>
    <property type="evidence" value="ECO:0007669"/>
    <property type="project" value="InterPro"/>
</dbReference>
<feature type="region of interest" description="Disordered" evidence="2">
    <location>
        <begin position="2267"/>
        <end position="2327"/>
    </location>
</feature>
<keyword evidence="5" id="KW-1185">Reference proteome</keyword>
<dbReference type="PANTHER" id="PTHR34677">
    <property type="match status" value="1"/>
</dbReference>
<dbReference type="Gene3D" id="2.60.40.10">
    <property type="entry name" value="Immunoglobulins"/>
    <property type="match status" value="3"/>
</dbReference>
<dbReference type="SMART" id="SM00736">
    <property type="entry name" value="CADG"/>
    <property type="match status" value="1"/>
</dbReference>
<dbReference type="Pfam" id="PF19077">
    <property type="entry name" value="Big_13"/>
    <property type="match status" value="2"/>
</dbReference>
<feature type="compositionally biased region" description="Polar residues" evidence="2">
    <location>
        <begin position="1899"/>
        <end position="1913"/>
    </location>
</feature>
<dbReference type="Gene3D" id="2.60.40.1220">
    <property type="match status" value="1"/>
</dbReference>
<feature type="non-terminal residue" evidence="4">
    <location>
        <position position="1"/>
    </location>
</feature>